<dbReference type="Proteomes" id="UP000077202">
    <property type="component" value="Unassembled WGS sequence"/>
</dbReference>
<organism evidence="1 2">
    <name type="scientific">Marchantia polymorpha subsp. ruderalis</name>
    <dbReference type="NCBI Taxonomy" id="1480154"/>
    <lineage>
        <taxon>Eukaryota</taxon>
        <taxon>Viridiplantae</taxon>
        <taxon>Streptophyta</taxon>
        <taxon>Embryophyta</taxon>
        <taxon>Marchantiophyta</taxon>
        <taxon>Marchantiopsida</taxon>
        <taxon>Marchantiidae</taxon>
        <taxon>Marchantiales</taxon>
        <taxon>Marchantiaceae</taxon>
        <taxon>Marchantia</taxon>
    </lineage>
</organism>
<dbReference type="AlphaFoldDB" id="A0A176VF32"/>
<comment type="caution">
    <text evidence="1">The sequence shown here is derived from an EMBL/GenBank/DDBJ whole genome shotgun (WGS) entry which is preliminary data.</text>
</comment>
<accession>A0A176VF32</accession>
<sequence length="187" mass="21183">MDEITIPDQGGRARAGPRHLARGAVARPLFWGFMCRCRFWRAGWLCVEASGMSETHAGEEEVQKKRERGKRRLLGQSARERWWQLGTEAWMDTTGENRRDLQASPRAGTKSWSWAVAVSSARRPYKFIPFTVVAARIVRQLAHAFLGLGVPQRTISSIWVCVRRASSNDDRIAGAEHRVKRVHGQSC</sequence>
<dbReference type="EMBL" id="LVLJ01003848">
    <property type="protein sequence ID" value="OAE19514.1"/>
    <property type="molecule type" value="Genomic_DNA"/>
</dbReference>
<protein>
    <submittedName>
        <fullName evidence="1">Uncharacterized protein</fullName>
    </submittedName>
</protein>
<proteinExistence type="predicted"/>
<evidence type="ECO:0000313" key="2">
    <source>
        <dbReference type="Proteomes" id="UP000077202"/>
    </source>
</evidence>
<keyword evidence="2" id="KW-1185">Reference proteome</keyword>
<gene>
    <name evidence="1" type="ORF">AXG93_4794s1260</name>
</gene>
<evidence type="ECO:0000313" key="1">
    <source>
        <dbReference type="EMBL" id="OAE19514.1"/>
    </source>
</evidence>
<name>A0A176VF32_MARPO</name>
<reference evidence="1" key="1">
    <citation type="submission" date="2016-03" db="EMBL/GenBank/DDBJ databases">
        <title>Mechanisms controlling the formation of the plant cell surface in tip-growing cells are functionally conserved among land plants.</title>
        <authorList>
            <person name="Honkanen S."/>
            <person name="Jones V.A."/>
            <person name="Morieri G."/>
            <person name="Champion C."/>
            <person name="Hetherington A.J."/>
            <person name="Kelly S."/>
            <person name="Saint-Marcoux D."/>
            <person name="Proust H."/>
            <person name="Prescott H."/>
            <person name="Dolan L."/>
        </authorList>
    </citation>
    <scope>NUCLEOTIDE SEQUENCE [LARGE SCALE GENOMIC DNA]</scope>
    <source>
        <tissue evidence="1">Whole gametophyte</tissue>
    </source>
</reference>